<proteinExistence type="predicted"/>
<dbReference type="AlphaFoldDB" id="A0A382U8S2"/>
<feature type="non-terminal residue" evidence="1">
    <location>
        <position position="30"/>
    </location>
</feature>
<protein>
    <submittedName>
        <fullName evidence="1">Uncharacterized protein</fullName>
    </submittedName>
</protein>
<accession>A0A382U8S2</accession>
<dbReference type="EMBL" id="UINC01142020">
    <property type="protein sequence ID" value="SVD30098.1"/>
    <property type="molecule type" value="Genomic_DNA"/>
</dbReference>
<organism evidence="1">
    <name type="scientific">marine metagenome</name>
    <dbReference type="NCBI Taxonomy" id="408172"/>
    <lineage>
        <taxon>unclassified sequences</taxon>
        <taxon>metagenomes</taxon>
        <taxon>ecological metagenomes</taxon>
    </lineage>
</organism>
<name>A0A382U8S2_9ZZZZ</name>
<evidence type="ECO:0000313" key="1">
    <source>
        <dbReference type="EMBL" id="SVD30098.1"/>
    </source>
</evidence>
<sequence length="30" mass="3387">MKKILIIAVFAPALQLPAQNIFNPLSQIFF</sequence>
<gene>
    <name evidence="1" type="ORF">METZ01_LOCUS382952</name>
</gene>
<reference evidence="1" key="1">
    <citation type="submission" date="2018-05" db="EMBL/GenBank/DDBJ databases">
        <authorList>
            <person name="Lanie J.A."/>
            <person name="Ng W.-L."/>
            <person name="Kazmierczak K.M."/>
            <person name="Andrzejewski T.M."/>
            <person name="Davidsen T.M."/>
            <person name="Wayne K.J."/>
            <person name="Tettelin H."/>
            <person name="Glass J.I."/>
            <person name="Rusch D."/>
            <person name="Podicherti R."/>
            <person name="Tsui H.-C.T."/>
            <person name="Winkler M.E."/>
        </authorList>
    </citation>
    <scope>NUCLEOTIDE SEQUENCE</scope>
</reference>